<dbReference type="WBParaSite" id="GPLIN_000959000">
    <property type="protein sequence ID" value="GPLIN_000959000"/>
    <property type="gene ID" value="GPLIN_000959000"/>
</dbReference>
<feature type="region of interest" description="Disordered" evidence="1">
    <location>
        <begin position="1"/>
        <end position="31"/>
    </location>
</feature>
<organism evidence="2 3">
    <name type="scientific">Globodera pallida</name>
    <name type="common">Potato cyst nematode worm</name>
    <name type="synonym">Heterodera pallida</name>
    <dbReference type="NCBI Taxonomy" id="36090"/>
    <lineage>
        <taxon>Eukaryota</taxon>
        <taxon>Metazoa</taxon>
        <taxon>Ecdysozoa</taxon>
        <taxon>Nematoda</taxon>
        <taxon>Chromadorea</taxon>
        <taxon>Rhabditida</taxon>
        <taxon>Tylenchina</taxon>
        <taxon>Tylenchomorpha</taxon>
        <taxon>Tylenchoidea</taxon>
        <taxon>Heteroderidae</taxon>
        <taxon>Heteroderinae</taxon>
        <taxon>Globodera</taxon>
    </lineage>
</organism>
<feature type="compositionally biased region" description="Low complexity" evidence="1">
    <location>
        <begin position="11"/>
        <end position="30"/>
    </location>
</feature>
<dbReference type="AlphaFoldDB" id="A0A183C9P2"/>
<feature type="region of interest" description="Disordered" evidence="1">
    <location>
        <begin position="69"/>
        <end position="99"/>
    </location>
</feature>
<evidence type="ECO:0000313" key="2">
    <source>
        <dbReference type="Proteomes" id="UP000050741"/>
    </source>
</evidence>
<reference evidence="2" key="2">
    <citation type="submission" date="2014-05" db="EMBL/GenBank/DDBJ databases">
        <title>The genome and life-stage specific transcriptomes of Globodera pallida elucidate key aspects of plant parasitism by a cyst nematode.</title>
        <authorList>
            <person name="Cotton J.A."/>
            <person name="Lilley C.J."/>
            <person name="Jones L.M."/>
            <person name="Kikuchi T."/>
            <person name="Reid A.J."/>
            <person name="Thorpe P."/>
            <person name="Tsai I.J."/>
            <person name="Beasley H."/>
            <person name="Blok V."/>
            <person name="Cock P.J.A."/>
            <person name="Van den Akker S.E."/>
            <person name="Holroyd N."/>
            <person name="Hunt M."/>
            <person name="Mantelin S."/>
            <person name="Naghra H."/>
            <person name="Pain A."/>
            <person name="Palomares-Rius J.E."/>
            <person name="Zarowiecki M."/>
            <person name="Berriman M."/>
            <person name="Jones J.T."/>
            <person name="Urwin P.E."/>
        </authorList>
    </citation>
    <scope>NUCLEOTIDE SEQUENCE [LARGE SCALE GENOMIC DNA]</scope>
    <source>
        <strain evidence="2">Lindley</strain>
    </source>
</reference>
<proteinExistence type="predicted"/>
<protein>
    <submittedName>
        <fullName evidence="3">Uncharacterized protein</fullName>
    </submittedName>
</protein>
<reference evidence="2" key="1">
    <citation type="submission" date="2013-12" db="EMBL/GenBank/DDBJ databases">
        <authorList>
            <person name="Aslett M."/>
        </authorList>
    </citation>
    <scope>NUCLEOTIDE SEQUENCE [LARGE SCALE GENOMIC DNA]</scope>
    <source>
        <strain evidence="2">Lindley</strain>
    </source>
</reference>
<accession>A0A183C9P2</accession>
<sequence length="99" mass="10629">MTKKNGHGVVSFSFSSPSPASSSSSSSSSSLPILCLVDWTARKCREQLVQLPAPRFAANVPLVSLSEEHQYSIGDSSPEDDDGGGGYRNQLESKNLRQK</sequence>
<dbReference type="Proteomes" id="UP000050741">
    <property type="component" value="Unassembled WGS sequence"/>
</dbReference>
<keyword evidence="2" id="KW-1185">Reference proteome</keyword>
<reference evidence="3" key="3">
    <citation type="submission" date="2016-06" db="UniProtKB">
        <authorList>
            <consortium name="WormBaseParasite"/>
        </authorList>
    </citation>
    <scope>IDENTIFICATION</scope>
</reference>
<name>A0A183C9P2_GLOPA</name>
<evidence type="ECO:0000256" key="1">
    <source>
        <dbReference type="SAM" id="MobiDB-lite"/>
    </source>
</evidence>
<evidence type="ECO:0000313" key="3">
    <source>
        <dbReference type="WBParaSite" id="GPLIN_000959000"/>
    </source>
</evidence>